<evidence type="ECO:0000313" key="2">
    <source>
        <dbReference type="EMBL" id="MFC0543531.1"/>
    </source>
</evidence>
<accession>A0ABV6MTA7</accession>
<name>A0ABV6MTA7_9PSEU</name>
<gene>
    <name evidence="2" type="ORF">ACFFH7_18665</name>
</gene>
<organism evidence="2 3">
    <name type="scientific">Kutzneria chonburiensis</name>
    <dbReference type="NCBI Taxonomy" id="1483604"/>
    <lineage>
        <taxon>Bacteria</taxon>
        <taxon>Bacillati</taxon>
        <taxon>Actinomycetota</taxon>
        <taxon>Actinomycetes</taxon>
        <taxon>Pseudonocardiales</taxon>
        <taxon>Pseudonocardiaceae</taxon>
        <taxon>Kutzneria</taxon>
    </lineage>
</organism>
<evidence type="ECO:0008006" key="4">
    <source>
        <dbReference type="Google" id="ProtNLM"/>
    </source>
</evidence>
<protein>
    <recommendedName>
        <fullName evidence="4">Secreted protein</fullName>
    </recommendedName>
</protein>
<dbReference type="RefSeq" id="WP_273940078.1">
    <property type="nucleotide sequence ID" value="NZ_CP097263.1"/>
</dbReference>
<feature type="chain" id="PRO_5047302522" description="Secreted protein" evidence="1">
    <location>
        <begin position="27"/>
        <end position="123"/>
    </location>
</feature>
<feature type="signal peptide" evidence="1">
    <location>
        <begin position="1"/>
        <end position="26"/>
    </location>
</feature>
<proteinExistence type="predicted"/>
<reference evidence="2 3" key="1">
    <citation type="submission" date="2024-09" db="EMBL/GenBank/DDBJ databases">
        <authorList>
            <person name="Sun Q."/>
            <person name="Mori K."/>
        </authorList>
    </citation>
    <scope>NUCLEOTIDE SEQUENCE [LARGE SCALE GENOMIC DNA]</scope>
    <source>
        <strain evidence="2 3">TBRC 1432</strain>
    </source>
</reference>
<keyword evidence="1" id="KW-0732">Signal</keyword>
<evidence type="ECO:0000256" key="1">
    <source>
        <dbReference type="SAM" id="SignalP"/>
    </source>
</evidence>
<sequence length="123" mass="13135">MKSVRVVLTVAAVVAATLAGAGPAQAGARSCHVLVCEEIEGTGLQVEWVEAQLTWNSRFFGHFQISGGGLNVNSGTQSWGFPDHWRVTVGHNLPDQALVCVAGWEHINGGYRQRGNACNKIHA</sequence>
<evidence type="ECO:0000313" key="3">
    <source>
        <dbReference type="Proteomes" id="UP001589810"/>
    </source>
</evidence>
<comment type="caution">
    <text evidence="2">The sequence shown here is derived from an EMBL/GenBank/DDBJ whole genome shotgun (WGS) entry which is preliminary data.</text>
</comment>
<keyword evidence="3" id="KW-1185">Reference proteome</keyword>
<dbReference type="Proteomes" id="UP001589810">
    <property type="component" value="Unassembled WGS sequence"/>
</dbReference>
<dbReference type="EMBL" id="JBHLUD010000006">
    <property type="protein sequence ID" value="MFC0543531.1"/>
    <property type="molecule type" value="Genomic_DNA"/>
</dbReference>